<proteinExistence type="predicted"/>
<evidence type="ECO:0000313" key="2">
    <source>
        <dbReference type="EMBL" id="SIR86511.1"/>
    </source>
</evidence>
<sequence>MKTVHDDTGKRYLLLKRSEHASLVRNPKNGNECYIQNDRLEDDTDESPLETAARTISDPVRTLLTNVHDEATLGLLIELDNRGPLGIRTLLDEYDFCESDLHGRLTVLSAAGLLEQVDIACERGYRATKTCTTALDQLPTASEHDLGAVAESSDGTADSSS</sequence>
<dbReference type="AlphaFoldDB" id="A0A1N7EEI9"/>
<accession>A0A1N7EEI9</accession>
<protein>
    <submittedName>
        <fullName evidence="2">Uncharacterized protein</fullName>
    </submittedName>
</protein>
<dbReference type="Proteomes" id="UP000185936">
    <property type="component" value="Unassembled WGS sequence"/>
</dbReference>
<dbReference type="RefSeq" id="WP_076608453.1">
    <property type="nucleotide sequence ID" value="NZ_FTNR01000004.1"/>
</dbReference>
<dbReference type="EMBL" id="FTNR01000004">
    <property type="protein sequence ID" value="SIR86511.1"/>
    <property type="molecule type" value="Genomic_DNA"/>
</dbReference>
<reference evidence="3" key="1">
    <citation type="submission" date="2017-01" db="EMBL/GenBank/DDBJ databases">
        <authorList>
            <person name="Varghese N."/>
            <person name="Submissions S."/>
        </authorList>
    </citation>
    <scope>NUCLEOTIDE SEQUENCE [LARGE SCALE GENOMIC DNA]</scope>
    <source>
        <strain evidence="3">type strain: HArc-</strain>
    </source>
</reference>
<gene>
    <name evidence="2" type="ORF">SAMN05421752_10416</name>
</gene>
<evidence type="ECO:0000313" key="3">
    <source>
        <dbReference type="Proteomes" id="UP000185936"/>
    </source>
</evidence>
<feature type="region of interest" description="Disordered" evidence="1">
    <location>
        <begin position="142"/>
        <end position="161"/>
    </location>
</feature>
<organism evidence="2 3">
    <name type="scientific">Natronorubrum thiooxidans</name>
    <dbReference type="NCBI Taxonomy" id="308853"/>
    <lineage>
        <taxon>Archaea</taxon>
        <taxon>Methanobacteriati</taxon>
        <taxon>Methanobacteriota</taxon>
        <taxon>Stenosarchaea group</taxon>
        <taxon>Halobacteria</taxon>
        <taxon>Halobacteriales</taxon>
        <taxon>Natrialbaceae</taxon>
        <taxon>Natronorubrum</taxon>
    </lineage>
</organism>
<dbReference type="STRING" id="308853.SAMN05421752_10416"/>
<evidence type="ECO:0000256" key="1">
    <source>
        <dbReference type="SAM" id="MobiDB-lite"/>
    </source>
</evidence>
<dbReference type="OrthoDB" id="201100at2157"/>
<dbReference type="InterPro" id="IPR055770">
    <property type="entry name" value="DUF7346"/>
</dbReference>
<keyword evidence="3" id="KW-1185">Reference proteome</keyword>
<name>A0A1N7EEI9_9EURY</name>
<dbReference type="Pfam" id="PF24037">
    <property type="entry name" value="DUF7346"/>
    <property type="match status" value="1"/>
</dbReference>